<evidence type="ECO:0000313" key="2">
    <source>
        <dbReference type="EMBL" id="GAA3635273.1"/>
    </source>
</evidence>
<feature type="transmembrane region" description="Helical" evidence="1">
    <location>
        <begin position="296"/>
        <end position="316"/>
    </location>
</feature>
<keyword evidence="1" id="KW-0812">Transmembrane</keyword>
<feature type="transmembrane region" description="Helical" evidence="1">
    <location>
        <begin position="148"/>
        <end position="165"/>
    </location>
</feature>
<name>A0ABP7AM89_9MICO</name>
<reference evidence="3" key="1">
    <citation type="journal article" date="2019" name="Int. J. Syst. Evol. Microbiol.">
        <title>The Global Catalogue of Microorganisms (GCM) 10K type strain sequencing project: providing services to taxonomists for standard genome sequencing and annotation.</title>
        <authorList>
            <consortium name="The Broad Institute Genomics Platform"/>
            <consortium name="The Broad Institute Genome Sequencing Center for Infectious Disease"/>
            <person name="Wu L."/>
            <person name="Ma J."/>
        </authorList>
    </citation>
    <scope>NUCLEOTIDE SEQUENCE [LARGE SCALE GENOMIC DNA]</scope>
    <source>
        <strain evidence="3">JCM 16544</strain>
    </source>
</reference>
<dbReference type="RefSeq" id="WP_344737731.1">
    <property type="nucleotide sequence ID" value="NZ_BAAAYU010000005.1"/>
</dbReference>
<comment type="caution">
    <text evidence="2">The sequence shown here is derived from an EMBL/GenBank/DDBJ whole genome shotgun (WGS) entry which is preliminary data.</text>
</comment>
<proteinExistence type="predicted"/>
<protein>
    <recommendedName>
        <fullName evidence="4">Glycosyltransferase RgtA/B/C/D-like domain-containing protein</fullName>
    </recommendedName>
</protein>
<feature type="transmembrane region" description="Helical" evidence="1">
    <location>
        <begin position="66"/>
        <end position="87"/>
    </location>
</feature>
<feature type="transmembrane region" description="Helical" evidence="1">
    <location>
        <begin position="328"/>
        <end position="347"/>
    </location>
</feature>
<feature type="transmembrane region" description="Helical" evidence="1">
    <location>
        <begin position="211"/>
        <end position="230"/>
    </location>
</feature>
<dbReference type="EMBL" id="BAAAYU010000005">
    <property type="protein sequence ID" value="GAA3635273.1"/>
    <property type="molecule type" value="Genomic_DNA"/>
</dbReference>
<feature type="transmembrane region" description="Helical" evidence="1">
    <location>
        <begin position="21"/>
        <end position="46"/>
    </location>
</feature>
<keyword evidence="1" id="KW-0472">Membrane</keyword>
<evidence type="ECO:0000313" key="3">
    <source>
        <dbReference type="Proteomes" id="UP001501697"/>
    </source>
</evidence>
<organism evidence="2 3">
    <name type="scientific">Microbacterium awajiense</name>
    <dbReference type="NCBI Taxonomy" id="415214"/>
    <lineage>
        <taxon>Bacteria</taxon>
        <taxon>Bacillati</taxon>
        <taxon>Actinomycetota</taxon>
        <taxon>Actinomycetes</taxon>
        <taxon>Micrococcales</taxon>
        <taxon>Microbacteriaceae</taxon>
        <taxon>Microbacterium</taxon>
    </lineage>
</organism>
<keyword evidence="3" id="KW-1185">Reference proteome</keyword>
<dbReference type="Proteomes" id="UP001501697">
    <property type="component" value="Unassembled WGS sequence"/>
</dbReference>
<accession>A0ABP7AM89</accession>
<gene>
    <name evidence="2" type="ORF">GCM10022200_18220</name>
</gene>
<sequence length="516" mass="54530">MEPRVRQDAESRPSTLDRGSWQTRLGVVALPSVVASLLLLARSAAVPLWRDEYATAMHASLSPGELLRAVVTGDAVQVPYYLLIHILSPILGFEYGMRIVSMVAVVVATALVALLAFRWWGALPGTLAGLFFATNVGVITAGVTARPYALMLAALTVAVLTADLASRRAVWWPVFTLASMLAVAMHLLAVLPIAATGLLALGRPRSYVVRWGAWTAAPILLALAVGAIGWTQRDQISWLGRPDLRSATASLAKAEGVSLHRAVTFDALGLVVLLTMAALLIVALRRRRPPASADTWRPVALGMALAFIAPGVVLVWSLVFSPLFHERYLVWASIGSALLLGATVWVARELDTALARISAACVLLLVAVSGVGAIMHFADPPQDYDDIPAITTAIEQSALPGDVVYVFEHNPHYGIAYAVAAALGDDAMADDVRGALVSGLSTATVRTVEEVEAVRSRAGASASADDRTVFIVGVAVTLPEDAEQVAAELGCVSDEDAEMVIIGGLQLVTMTCSPDR</sequence>
<feature type="transmembrane region" description="Helical" evidence="1">
    <location>
        <begin position="99"/>
        <end position="120"/>
    </location>
</feature>
<keyword evidence="1" id="KW-1133">Transmembrane helix</keyword>
<feature type="transmembrane region" description="Helical" evidence="1">
    <location>
        <begin position="126"/>
        <end position="143"/>
    </location>
</feature>
<feature type="transmembrane region" description="Helical" evidence="1">
    <location>
        <begin position="359"/>
        <end position="378"/>
    </location>
</feature>
<evidence type="ECO:0000256" key="1">
    <source>
        <dbReference type="SAM" id="Phobius"/>
    </source>
</evidence>
<evidence type="ECO:0008006" key="4">
    <source>
        <dbReference type="Google" id="ProtNLM"/>
    </source>
</evidence>
<feature type="transmembrane region" description="Helical" evidence="1">
    <location>
        <begin position="267"/>
        <end position="284"/>
    </location>
</feature>
<feature type="transmembrane region" description="Helical" evidence="1">
    <location>
        <begin position="171"/>
        <end position="199"/>
    </location>
</feature>